<comment type="caution">
    <text evidence="2">The sequence shown here is derived from an EMBL/GenBank/DDBJ whole genome shotgun (WGS) entry which is preliminary data.</text>
</comment>
<feature type="region of interest" description="Disordered" evidence="1">
    <location>
        <begin position="1"/>
        <end position="49"/>
    </location>
</feature>
<evidence type="ECO:0000313" key="3">
    <source>
        <dbReference type="Proteomes" id="UP000636800"/>
    </source>
</evidence>
<evidence type="ECO:0000313" key="2">
    <source>
        <dbReference type="EMBL" id="KAG0488390.1"/>
    </source>
</evidence>
<gene>
    <name evidence="2" type="ORF">HPP92_007201</name>
</gene>
<evidence type="ECO:0000256" key="1">
    <source>
        <dbReference type="SAM" id="MobiDB-lite"/>
    </source>
</evidence>
<dbReference type="AlphaFoldDB" id="A0A835RA07"/>
<dbReference type="Proteomes" id="UP000636800">
    <property type="component" value="Chromosome 3"/>
</dbReference>
<protein>
    <submittedName>
        <fullName evidence="2">Uncharacterized protein</fullName>
    </submittedName>
</protein>
<reference evidence="2 3" key="1">
    <citation type="journal article" date="2020" name="Nat. Food">
        <title>A phased Vanilla planifolia genome enables genetic improvement of flavour and production.</title>
        <authorList>
            <person name="Hasing T."/>
            <person name="Tang H."/>
            <person name="Brym M."/>
            <person name="Khazi F."/>
            <person name="Huang T."/>
            <person name="Chambers A.H."/>
        </authorList>
    </citation>
    <scope>NUCLEOTIDE SEQUENCE [LARGE SCALE GENOMIC DNA]</scope>
    <source>
        <tissue evidence="2">Leaf</tissue>
    </source>
</reference>
<keyword evidence="3" id="KW-1185">Reference proteome</keyword>
<proteinExistence type="predicted"/>
<feature type="compositionally biased region" description="Basic and acidic residues" evidence="1">
    <location>
        <begin position="1"/>
        <end position="14"/>
    </location>
</feature>
<name>A0A835RA07_VANPL</name>
<sequence>MGDPRRHGFGDPPKDPTAPTTPFPEGGRNHGKKGEFVVSDPSPNTKNSTFINELFGKASLPPENDINDIDRRLPLVGQRRGASRCSFLRK</sequence>
<organism evidence="2 3">
    <name type="scientific">Vanilla planifolia</name>
    <name type="common">Vanilla</name>
    <dbReference type="NCBI Taxonomy" id="51239"/>
    <lineage>
        <taxon>Eukaryota</taxon>
        <taxon>Viridiplantae</taxon>
        <taxon>Streptophyta</taxon>
        <taxon>Embryophyta</taxon>
        <taxon>Tracheophyta</taxon>
        <taxon>Spermatophyta</taxon>
        <taxon>Magnoliopsida</taxon>
        <taxon>Liliopsida</taxon>
        <taxon>Asparagales</taxon>
        <taxon>Orchidaceae</taxon>
        <taxon>Vanilloideae</taxon>
        <taxon>Vanilleae</taxon>
        <taxon>Vanilla</taxon>
    </lineage>
</organism>
<accession>A0A835RA07</accession>
<dbReference type="EMBL" id="JADCNL010000003">
    <property type="protein sequence ID" value="KAG0488390.1"/>
    <property type="molecule type" value="Genomic_DNA"/>
</dbReference>